<sequence>MVSNWKDPAVIAEQYLGVIKVCHVCAGVFVWEFVSTLDYEWSVYTGKRPFRWTVPIYSMTRCSALGAMICYMIGFNDTHRIDCPAWLSVTFTLSYTSLALASGLLAMRAIALWNRNVIVIGINVIAWLVNGSFMIYAATLGRDETYWSPVSKSCTTSGTGAHNLDAFTTMIVDIILLVSMLTGIRRTKNPGTLWKYLYHQGLAWTALATIAEVPIVTLLQLDLNDPMNLIFQPITLTILNIGATRLYRNLAIYATSPERLHPINIEGIECPPIRPPHDAAVFVPMDILRARVSSQSILEASSQRLKD</sequence>
<organism evidence="2 3">
    <name type="scientific">Armillaria solidipes</name>
    <dbReference type="NCBI Taxonomy" id="1076256"/>
    <lineage>
        <taxon>Eukaryota</taxon>
        <taxon>Fungi</taxon>
        <taxon>Dikarya</taxon>
        <taxon>Basidiomycota</taxon>
        <taxon>Agaricomycotina</taxon>
        <taxon>Agaricomycetes</taxon>
        <taxon>Agaricomycetidae</taxon>
        <taxon>Agaricales</taxon>
        <taxon>Marasmiineae</taxon>
        <taxon>Physalacriaceae</taxon>
        <taxon>Armillaria</taxon>
    </lineage>
</organism>
<feature type="transmembrane region" description="Helical" evidence="1">
    <location>
        <begin position="166"/>
        <end position="184"/>
    </location>
</feature>
<feature type="transmembrane region" description="Helical" evidence="1">
    <location>
        <begin position="54"/>
        <end position="74"/>
    </location>
</feature>
<feature type="transmembrane region" description="Helical" evidence="1">
    <location>
        <begin position="196"/>
        <end position="217"/>
    </location>
</feature>
<keyword evidence="3" id="KW-1185">Reference proteome</keyword>
<dbReference type="EMBL" id="KZ293478">
    <property type="protein sequence ID" value="PBK61151.1"/>
    <property type="molecule type" value="Genomic_DNA"/>
</dbReference>
<keyword evidence="1" id="KW-0472">Membrane</keyword>
<feature type="transmembrane region" description="Helical" evidence="1">
    <location>
        <begin position="15"/>
        <end position="34"/>
    </location>
</feature>
<evidence type="ECO:0000256" key="1">
    <source>
        <dbReference type="SAM" id="Phobius"/>
    </source>
</evidence>
<name>A0A2H3AQS7_9AGAR</name>
<feature type="transmembrane region" description="Helical" evidence="1">
    <location>
        <begin position="229"/>
        <end position="247"/>
    </location>
</feature>
<accession>A0A2H3AQS7</accession>
<gene>
    <name evidence="2" type="ORF">ARMSODRAFT_965162</name>
</gene>
<keyword evidence="1" id="KW-0812">Transmembrane</keyword>
<dbReference type="Proteomes" id="UP000218334">
    <property type="component" value="Unassembled WGS sequence"/>
</dbReference>
<evidence type="ECO:0000313" key="2">
    <source>
        <dbReference type="EMBL" id="PBK61151.1"/>
    </source>
</evidence>
<feature type="transmembrane region" description="Helical" evidence="1">
    <location>
        <begin position="117"/>
        <end position="138"/>
    </location>
</feature>
<evidence type="ECO:0008006" key="4">
    <source>
        <dbReference type="Google" id="ProtNLM"/>
    </source>
</evidence>
<protein>
    <recommendedName>
        <fullName evidence="4">Integral membrane protein</fullName>
    </recommendedName>
</protein>
<evidence type="ECO:0000313" key="3">
    <source>
        <dbReference type="Proteomes" id="UP000218334"/>
    </source>
</evidence>
<reference evidence="3" key="1">
    <citation type="journal article" date="2017" name="Nat. Ecol. Evol.">
        <title>Genome expansion and lineage-specific genetic innovations in the forest pathogenic fungi Armillaria.</title>
        <authorList>
            <person name="Sipos G."/>
            <person name="Prasanna A.N."/>
            <person name="Walter M.C."/>
            <person name="O'Connor E."/>
            <person name="Balint B."/>
            <person name="Krizsan K."/>
            <person name="Kiss B."/>
            <person name="Hess J."/>
            <person name="Varga T."/>
            <person name="Slot J."/>
            <person name="Riley R."/>
            <person name="Boka B."/>
            <person name="Rigling D."/>
            <person name="Barry K."/>
            <person name="Lee J."/>
            <person name="Mihaltcheva S."/>
            <person name="LaButti K."/>
            <person name="Lipzen A."/>
            <person name="Waldron R."/>
            <person name="Moloney N.M."/>
            <person name="Sperisen C."/>
            <person name="Kredics L."/>
            <person name="Vagvoelgyi C."/>
            <person name="Patrignani A."/>
            <person name="Fitzpatrick D."/>
            <person name="Nagy I."/>
            <person name="Doyle S."/>
            <person name="Anderson J.B."/>
            <person name="Grigoriev I.V."/>
            <person name="Gueldener U."/>
            <person name="Muensterkoetter M."/>
            <person name="Nagy L.G."/>
        </authorList>
    </citation>
    <scope>NUCLEOTIDE SEQUENCE [LARGE SCALE GENOMIC DNA]</scope>
    <source>
        <strain evidence="3">28-4</strain>
    </source>
</reference>
<dbReference type="AlphaFoldDB" id="A0A2H3AQS7"/>
<proteinExistence type="predicted"/>
<feature type="transmembrane region" description="Helical" evidence="1">
    <location>
        <begin position="86"/>
        <end position="105"/>
    </location>
</feature>
<keyword evidence="1" id="KW-1133">Transmembrane helix</keyword>